<evidence type="ECO:0000256" key="5">
    <source>
        <dbReference type="ARBA" id="ARBA00022989"/>
    </source>
</evidence>
<feature type="transmembrane region" description="Helical" evidence="8">
    <location>
        <begin position="603"/>
        <end position="625"/>
    </location>
</feature>
<feature type="transmembrane region" description="Helical" evidence="8">
    <location>
        <begin position="254"/>
        <end position="274"/>
    </location>
</feature>
<dbReference type="PANTHER" id="PTHR23501:SF12">
    <property type="entry name" value="MAJOR FACILITATOR SUPERFAMILY (MFS) PROFILE DOMAIN-CONTAINING PROTEIN-RELATED"/>
    <property type="match status" value="1"/>
</dbReference>
<feature type="transmembrane region" description="Helical" evidence="8">
    <location>
        <begin position="359"/>
        <end position="381"/>
    </location>
</feature>
<dbReference type="EMBL" id="LGSR01000017">
    <property type="protein sequence ID" value="KOS20402.1"/>
    <property type="molecule type" value="Genomic_DNA"/>
</dbReference>
<feature type="region of interest" description="Disordered" evidence="7">
    <location>
        <begin position="94"/>
        <end position="117"/>
    </location>
</feature>
<evidence type="ECO:0000256" key="8">
    <source>
        <dbReference type="SAM" id="Phobius"/>
    </source>
</evidence>
<organism evidence="10 11">
    <name type="scientific">Escovopsis weberi</name>
    <dbReference type="NCBI Taxonomy" id="150374"/>
    <lineage>
        <taxon>Eukaryota</taxon>
        <taxon>Fungi</taxon>
        <taxon>Dikarya</taxon>
        <taxon>Ascomycota</taxon>
        <taxon>Pezizomycotina</taxon>
        <taxon>Sordariomycetes</taxon>
        <taxon>Hypocreomycetidae</taxon>
        <taxon>Hypocreales</taxon>
        <taxon>Hypocreaceae</taxon>
        <taxon>Escovopsis</taxon>
    </lineage>
</organism>
<dbReference type="OrthoDB" id="10021397at2759"/>
<feature type="transmembrane region" description="Helical" evidence="8">
    <location>
        <begin position="531"/>
        <end position="552"/>
    </location>
</feature>
<dbReference type="InterPro" id="IPR020846">
    <property type="entry name" value="MFS_dom"/>
</dbReference>
<feature type="transmembrane region" description="Helical" evidence="8">
    <location>
        <begin position="286"/>
        <end position="306"/>
    </location>
</feature>
<evidence type="ECO:0000313" key="11">
    <source>
        <dbReference type="Proteomes" id="UP000053831"/>
    </source>
</evidence>
<feature type="transmembrane region" description="Helical" evidence="8">
    <location>
        <begin position="219"/>
        <end position="242"/>
    </location>
</feature>
<feature type="transmembrane region" description="Helical" evidence="8">
    <location>
        <begin position="163"/>
        <end position="183"/>
    </location>
</feature>
<dbReference type="InterPro" id="IPR011701">
    <property type="entry name" value="MFS"/>
</dbReference>
<evidence type="ECO:0000256" key="2">
    <source>
        <dbReference type="ARBA" id="ARBA00007520"/>
    </source>
</evidence>
<reference evidence="10 11" key="1">
    <citation type="submission" date="2015-07" db="EMBL/GenBank/DDBJ databases">
        <title>The genome of the fungus Escovopsis weberi, a specialized disease agent of ant agriculture.</title>
        <authorList>
            <person name="de Man T.J."/>
            <person name="Stajich J.E."/>
            <person name="Kubicek C.P."/>
            <person name="Chenthamara K."/>
            <person name="Atanasova L."/>
            <person name="Druzhinina I.S."/>
            <person name="Birnbaum S."/>
            <person name="Barribeau S.M."/>
            <person name="Teiling C."/>
            <person name="Suen G."/>
            <person name="Currie C."/>
            <person name="Gerardo N.M."/>
        </authorList>
    </citation>
    <scope>NUCLEOTIDE SEQUENCE [LARGE SCALE GENOMIC DNA]</scope>
</reference>
<dbReference type="GO" id="GO:0005886">
    <property type="term" value="C:plasma membrane"/>
    <property type="evidence" value="ECO:0007669"/>
    <property type="project" value="TreeGrafter"/>
</dbReference>
<feature type="transmembrane region" description="Helical" evidence="8">
    <location>
        <begin position="402"/>
        <end position="427"/>
    </location>
</feature>
<comment type="caution">
    <text evidence="10">The sequence shown here is derived from an EMBL/GenBank/DDBJ whole genome shotgun (WGS) entry which is preliminary data.</text>
</comment>
<evidence type="ECO:0000259" key="9">
    <source>
        <dbReference type="PROSITE" id="PS50850"/>
    </source>
</evidence>
<keyword evidence="3" id="KW-0813">Transport</keyword>
<feature type="transmembrane region" description="Helical" evidence="8">
    <location>
        <begin position="465"/>
        <end position="485"/>
    </location>
</feature>
<feature type="transmembrane region" description="Helical" evidence="8">
    <location>
        <begin position="195"/>
        <end position="213"/>
    </location>
</feature>
<evidence type="ECO:0000256" key="3">
    <source>
        <dbReference type="ARBA" id="ARBA00022448"/>
    </source>
</evidence>
<evidence type="ECO:0000256" key="7">
    <source>
        <dbReference type="SAM" id="MobiDB-lite"/>
    </source>
</evidence>
<evidence type="ECO:0000313" key="10">
    <source>
        <dbReference type="EMBL" id="KOS20402.1"/>
    </source>
</evidence>
<keyword evidence="5 8" id="KW-1133">Transmembrane helix</keyword>
<keyword evidence="4 8" id="KW-0812">Transmembrane</keyword>
<dbReference type="SUPFAM" id="SSF103473">
    <property type="entry name" value="MFS general substrate transporter"/>
    <property type="match status" value="1"/>
</dbReference>
<proteinExistence type="inferred from homology"/>
<feature type="transmembrane region" description="Helical" evidence="8">
    <location>
        <begin position="497"/>
        <end position="519"/>
    </location>
</feature>
<dbReference type="GO" id="GO:0022857">
    <property type="term" value="F:transmembrane transporter activity"/>
    <property type="evidence" value="ECO:0007669"/>
    <property type="project" value="InterPro"/>
</dbReference>
<dbReference type="Proteomes" id="UP000053831">
    <property type="component" value="Unassembled WGS sequence"/>
</dbReference>
<keyword evidence="6 8" id="KW-0472">Membrane</keyword>
<dbReference type="Gene3D" id="1.20.1250.20">
    <property type="entry name" value="MFS general substrate transporter like domains"/>
    <property type="match status" value="2"/>
</dbReference>
<feature type="transmembrane region" description="Helical" evidence="8">
    <location>
        <begin position="327"/>
        <end position="353"/>
    </location>
</feature>
<name>A0A0M9VUY6_ESCWE</name>
<evidence type="ECO:0000256" key="1">
    <source>
        <dbReference type="ARBA" id="ARBA00004141"/>
    </source>
</evidence>
<protein>
    <submittedName>
        <fullName evidence="10">Putative transporter</fullName>
    </submittedName>
</protein>
<comment type="subcellular location">
    <subcellularLocation>
        <location evidence="1">Membrane</location>
        <topology evidence="1">Multi-pass membrane protein</topology>
    </subcellularLocation>
</comment>
<evidence type="ECO:0000256" key="4">
    <source>
        <dbReference type="ARBA" id="ARBA00022692"/>
    </source>
</evidence>
<dbReference type="AlphaFoldDB" id="A0A0M9VUY6"/>
<accession>A0A0M9VUY6</accession>
<evidence type="ECO:0000256" key="6">
    <source>
        <dbReference type="ARBA" id="ARBA00023136"/>
    </source>
</evidence>
<feature type="transmembrane region" description="Helical" evidence="8">
    <location>
        <begin position="126"/>
        <end position="143"/>
    </location>
</feature>
<comment type="similarity">
    <text evidence="2">Belongs to the major facilitator superfamily. TCR/Tet family.</text>
</comment>
<sequence length="650" mass="70002">MGEVTTFVASTVVSSSTKSTTIHVSGTSAGAETVLKSALTIEEEKAVKLSPEPAPAKEDVIVSTDEKGVLVATATAGSSADLAAVRTTTSTSPESKAVCKASAPGADGEDGDRLSQGHERREVSKWEFRIVVSIILFWCWANGYDVSNIANIQPRIYEQFHQIQFLPWIGLSYCSATFASFMFARQLTRCIDLRWLSVIGQVIFIAGCAISGASQSMAMLIVGRTITGIGGAILSLISYTYIAAIATPTQSARIISGIGVFWSLGIIVGGPIGSGFAENHHATWRWALYFVIIPTAITLVLTIPFMPRYTVHTSETSLVRRFANVDFVGVLLFMCSEALFSIAMLFCGPVWRWTSGASIATWVVFAVVFVAFILQQAFCIFTTPESRALPVALVFNRRMTPIWVASVCSGMSYGVTMYYTPLFFAFMRGMGPIKQAIRLFPFIFVLIVSLSLTGRLLPIIGRYKYVYMSAGAICLAAGASLTATLKTTVPDGQVLGLTALIGFGLGLHFLHGVSVSNAIHPSERDRIDGSLVGNIGLLGGISLSLMMAGSIYQNIGYNKLSHVLRGQNLTKAEIQAALAGVSSTQIFSNPDTMRESLDAVCDVLARLFYIIAAAGAVCLICGVLMKDEKLDFQKSTEKEEDEESARPTQQ</sequence>
<dbReference type="Pfam" id="PF07690">
    <property type="entry name" value="MFS_1"/>
    <property type="match status" value="1"/>
</dbReference>
<dbReference type="InterPro" id="IPR036259">
    <property type="entry name" value="MFS_trans_sf"/>
</dbReference>
<gene>
    <name evidence="10" type="ORF">ESCO_005281</name>
</gene>
<dbReference type="PROSITE" id="PS50850">
    <property type="entry name" value="MFS"/>
    <property type="match status" value="1"/>
</dbReference>
<keyword evidence="11" id="KW-1185">Reference proteome</keyword>
<dbReference type="PANTHER" id="PTHR23501">
    <property type="entry name" value="MAJOR FACILITATOR SUPERFAMILY"/>
    <property type="match status" value="1"/>
</dbReference>
<feature type="domain" description="Major facilitator superfamily (MFS) profile" evidence="9">
    <location>
        <begin position="131"/>
        <end position="630"/>
    </location>
</feature>
<feature type="transmembrane region" description="Helical" evidence="8">
    <location>
        <begin position="439"/>
        <end position="458"/>
    </location>
</feature>